<dbReference type="OrthoDB" id="6103088at2759"/>
<gene>
    <name evidence="1" type="ORF">MCOR_29654</name>
</gene>
<reference evidence="1 2" key="1">
    <citation type="submission" date="2020-06" db="EMBL/GenBank/DDBJ databases">
        <authorList>
            <person name="Li R."/>
            <person name="Bekaert M."/>
        </authorList>
    </citation>
    <scope>NUCLEOTIDE SEQUENCE [LARGE SCALE GENOMIC DNA]</scope>
    <source>
        <strain evidence="2">wild</strain>
    </source>
</reference>
<evidence type="ECO:0000313" key="2">
    <source>
        <dbReference type="Proteomes" id="UP000507470"/>
    </source>
</evidence>
<dbReference type="EMBL" id="CACVKT020005416">
    <property type="protein sequence ID" value="CAC5394937.1"/>
    <property type="molecule type" value="Genomic_DNA"/>
</dbReference>
<proteinExistence type="predicted"/>
<keyword evidence="2" id="KW-1185">Reference proteome</keyword>
<organism evidence="1 2">
    <name type="scientific">Mytilus coruscus</name>
    <name type="common">Sea mussel</name>
    <dbReference type="NCBI Taxonomy" id="42192"/>
    <lineage>
        <taxon>Eukaryota</taxon>
        <taxon>Metazoa</taxon>
        <taxon>Spiralia</taxon>
        <taxon>Lophotrochozoa</taxon>
        <taxon>Mollusca</taxon>
        <taxon>Bivalvia</taxon>
        <taxon>Autobranchia</taxon>
        <taxon>Pteriomorphia</taxon>
        <taxon>Mytilida</taxon>
        <taxon>Mytiloidea</taxon>
        <taxon>Mytilidae</taxon>
        <taxon>Mytilinae</taxon>
        <taxon>Mytilus</taxon>
    </lineage>
</organism>
<accession>A0A6J8CIK7</accession>
<sequence length="153" mass="16904">MAAPIGFFASTKCGISSLHPSHTTLSRLKDCQRNIQAHLLKVGLNAGVIGVADVTYEGELISKRVGLFTVESDFSVCPYHRDFLGINWRQKALCQYPIHEGKAKPYRNFTKAMSRRMLADFGVLVPIGSGGICRKCNGEYLKAYTSCTEKKVT</sequence>
<evidence type="ECO:0000313" key="1">
    <source>
        <dbReference type="EMBL" id="CAC5394937.1"/>
    </source>
</evidence>
<protein>
    <submittedName>
        <fullName evidence="1">Uncharacterized protein</fullName>
    </submittedName>
</protein>
<name>A0A6J8CIK7_MYTCO</name>
<dbReference type="Proteomes" id="UP000507470">
    <property type="component" value="Unassembled WGS sequence"/>
</dbReference>
<dbReference type="AlphaFoldDB" id="A0A6J8CIK7"/>